<reference evidence="2" key="1">
    <citation type="journal article" date="2011" name="PLoS Biol.">
        <title>Gene gain and loss during evolution of obligate parasitism in the white rust pathogen of Arabidopsis thaliana.</title>
        <authorList>
            <person name="Kemen E."/>
            <person name="Gardiner A."/>
            <person name="Schultz-Larsen T."/>
            <person name="Kemen A.C."/>
            <person name="Balmuth A.L."/>
            <person name="Robert-Seilaniantz A."/>
            <person name="Bailey K."/>
            <person name="Holub E."/>
            <person name="Studholme D.J."/>
            <person name="Maclean D."/>
            <person name="Jones J.D."/>
        </authorList>
    </citation>
    <scope>NUCLEOTIDE SEQUENCE</scope>
</reference>
<reference evidence="2" key="2">
    <citation type="submission" date="2011-02" db="EMBL/GenBank/DDBJ databases">
        <authorList>
            <person name="MacLean D."/>
        </authorList>
    </citation>
    <scope>NUCLEOTIDE SEQUENCE</scope>
</reference>
<dbReference type="PROSITE" id="PS00028">
    <property type="entry name" value="ZINC_FINGER_C2H2_1"/>
    <property type="match status" value="1"/>
</dbReference>
<evidence type="ECO:0000313" key="2">
    <source>
        <dbReference type="EMBL" id="CCA22906.1"/>
    </source>
</evidence>
<evidence type="ECO:0000259" key="1">
    <source>
        <dbReference type="PROSITE" id="PS00028"/>
    </source>
</evidence>
<feature type="domain" description="C2H2-type" evidence="1">
    <location>
        <begin position="35"/>
        <end position="58"/>
    </location>
</feature>
<sequence>MSYKMRDIETIQRYCRCPQCEYAFYSKKTSSTYRCNLPACYSHYTDVLDFLEHQEDFHGYIAPHTAKTRAMMYNQQSGREPLPPFTVYIGQQFIRPWIRPVRWTMDNLKEESKTLIAQLERSLKANRYFIWRAFEEAKKMVEDEDVTLESHYQAALEYYNSSLTHPTAITSDNEEVIAPVGMGYNWLSFRGK</sequence>
<dbReference type="HOGENOM" id="CLU_1417496_0_0_1"/>
<name>F0WNL5_9STRA</name>
<dbReference type="InterPro" id="IPR013087">
    <property type="entry name" value="Znf_C2H2_type"/>
</dbReference>
<dbReference type="EMBL" id="FR824217">
    <property type="protein sequence ID" value="CCA22906.1"/>
    <property type="molecule type" value="Genomic_DNA"/>
</dbReference>
<protein>
    <submittedName>
        <fullName evidence="2">AlNc14C172G8038 protein</fullName>
    </submittedName>
</protein>
<proteinExistence type="predicted"/>
<dbReference type="AlphaFoldDB" id="F0WNL5"/>
<gene>
    <name evidence="2" type="primary">AlNc14C172G8038</name>
    <name evidence="2" type="ORF">ALNC14_090490</name>
</gene>
<accession>F0WNL5</accession>
<organism evidence="2">
    <name type="scientific">Albugo laibachii Nc14</name>
    <dbReference type="NCBI Taxonomy" id="890382"/>
    <lineage>
        <taxon>Eukaryota</taxon>
        <taxon>Sar</taxon>
        <taxon>Stramenopiles</taxon>
        <taxon>Oomycota</taxon>
        <taxon>Peronosporomycetes</taxon>
        <taxon>Albuginales</taxon>
        <taxon>Albuginaceae</taxon>
        <taxon>Albugo</taxon>
    </lineage>
</organism>